<dbReference type="Proteomes" id="UP000828390">
    <property type="component" value="Unassembled WGS sequence"/>
</dbReference>
<protein>
    <submittedName>
        <fullName evidence="1">Uncharacterized protein</fullName>
    </submittedName>
</protein>
<comment type="caution">
    <text evidence="1">The sequence shown here is derived from an EMBL/GenBank/DDBJ whole genome shotgun (WGS) entry which is preliminary data.</text>
</comment>
<organism evidence="1 2">
    <name type="scientific">Dreissena polymorpha</name>
    <name type="common">Zebra mussel</name>
    <name type="synonym">Mytilus polymorpha</name>
    <dbReference type="NCBI Taxonomy" id="45954"/>
    <lineage>
        <taxon>Eukaryota</taxon>
        <taxon>Metazoa</taxon>
        <taxon>Spiralia</taxon>
        <taxon>Lophotrochozoa</taxon>
        <taxon>Mollusca</taxon>
        <taxon>Bivalvia</taxon>
        <taxon>Autobranchia</taxon>
        <taxon>Heteroconchia</taxon>
        <taxon>Euheterodonta</taxon>
        <taxon>Imparidentia</taxon>
        <taxon>Neoheterodontei</taxon>
        <taxon>Myida</taxon>
        <taxon>Dreissenoidea</taxon>
        <taxon>Dreissenidae</taxon>
        <taxon>Dreissena</taxon>
    </lineage>
</organism>
<keyword evidence="2" id="KW-1185">Reference proteome</keyword>
<reference evidence="1" key="2">
    <citation type="submission" date="2020-11" db="EMBL/GenBank/DDBJ databases">
        <authorList>
            <person name="McCartney M.A."/>
            <person name="Auch B."/>
            <person name="Kono T."/>
            <person name="Mallez S."/>
            <person name="Becker A."/>
            <person name="Gohl D.M."/>
            <person name="Silverstein K.A.T."/>
            <person name="Koren S."/>
            <person name="Bechman K.B."/>
            <person name="Herman A."/>
            <person name="Abrahante J.E."/>
            <person name="Garbe J."/>
        </authorList>
    </citation>
    <scope>NUCLEOTIDE SEQUENCE</scope>
    <source>
        <strain evidence="1">Duluth1</strain>
        <tissue evidence="1">Whole animal</tissue>
    </source>
</reference>
<dbReference type="EMBL" id="JAIWYP010000008">
    <property type="protein sequence ID" value="KAH3782225.1"/>
    <property type="molecule type" value="Genomic_DNA"/>
</dbReference>
<dbReference type="AlphaFoldDB" id="A0A9D4IPU4"/>
<name>A0A9D4IPU4_DREPO</name>
<evidence type="ECO:0000313" key="2">
    <source>
        <dbReference type="Proteomes" id="UP000828390"/>
    </source>
</evidence>
<evidence type="ECO:0000313" key="1">
    <source>
        <dbReference type="EMBL" id="KAH3782225.1"/>
    </source>
</evidence>
<proteinExistence type="predicted"/>
<sequence length="90" mass="10546">MTASQRDSRNSSLYEQKYTECSSLFFVCIPHNEHTVGYDLERNPLSYAIRMATKRDSLGEIRDICQRDEGLSSCRRFNVWNTSRILFNCL</sequence>
<reference evidence="1" key="1">
    <citation type="journal article" date="2019" name="bioRxiv">
        <title>The Genome of the Zebra Mussel, Dreissena polymorpha: A Resource for Invasive Species Research.</title>
        <authorList>
            <person name="McCartney M.A."/>
            <person name="Auch B."/>
            <person name="Kono T."/>
            <person name="Mallez S."/>
            <person name="Zhang Y."/>
            <person name="Obille A."/>
            <person name="Becker A."/>
            <person name="Abrahante J.E."/>
            <person name="Garbe J."/>
            <person name="Badalamenti J.P."/>
            <person name="Herman A."/>
            <person name="Mangelson H."/>
            <person name="Liachko I."/>
            <person name="Sullivan S."/>
            <person name="Sone E.D."/>
            <person name="Koren S."/>
            <person name="Silverstein K.A.T."/>
            <person name="Beckman K.B."/>
            <person name="Gohl D.M."/>
        </authorList>
    </citation>
    <scope>NUCLEOTIDE SEQUENCE</scope>
    <source>
        <strain evidence="1">Duluth1</strain>
        <tissue evidence="1">Whole animal</tissue>
    </source>
</reference>
<accession>A0A9D4IPU4</accession>
<gene>
    <name evidence="1" type="ORF">DPMN_160137</name>
</gene>